<accession>D2RG97</accession>
<evidence type="ECO:0000256" key="4">
    <source>
        <dbReference type="ARBA" id="ARBA00022840"/>
    </source>
</evidence>
<dbReference type="InterPro" id="IPR045851">
    <property type="entry name" value="AMP-bd_C_sf"/>
</dbReference>
<evidence type="ECO:0000256" key="3">
    <source>
        <dbReference type="ARBA" id="ARBA00022741"/>
    </source>
</evidence>
<evidence type="ECO:0000256" key="2">
    <source>
        <dbReference type="ARBA" id="ARBA00022598"/>
    </source>
</evidence>
<feature type="domain" description="AMP-binding enzyme C-terminal" evidence="7">
    <location>
        <begin position="544"/>
        <end position="622"/>
    </location>
</feature>
<protein>
    <recommendedName>
        <fullName evidence="5">Acetyl-coenzyme A synthetase</fullName>
        <shortName evidence="5">AcCoA synthetase</shortName>
        <shortName evidence="5">Acs</shortName>
        <ecNumber evidence="5">6.2.1.1</ecNumber>
    </recommendedName>
    <alternativeName>
        <fullName evidence="5">Acetate--CoA ligase</fullName>
    </alternativeName>
    <alternativeName>
        <fullName evidence="5">Acyl-activating enzyme</fullName>
    </alternativeName>
</protein>
<keyword evidence="5" id="KW-0460">Magnesium</keyword>
<proteinExistence type="inferred from homology"/>
<dbReference type="CDD" id="cd05966">
    <property type="entry name" value="ACS"/>
    <property type="match status" value="1"/>
</dbReference>
<feature type="domain" description="Acetyl-coenzyme A synthetase N-terminal" evidence="8">
    <location>
        <begin position="40"/>
        <end position="93"/>
    </location>
</feature>
<feature type="binding site" evidence="5">
    <location>
        <begin position="422"/>
        <end position="427"/>
    </location>
    <ligand>
        <name>ATP</name>
        <dbReference type="ChEBI" id="CHEBI:30616"/>
    </ligand>
</feature>
<dbReference type="InterPro" id="IPR032387">
    <property type="entry name" value="ACAS_N"/>
</dbReference>
<dbReference type="GO" id="GO:0046872">
    <property type="term" value="F:metal ion binding"/>
    <property type="evidence" value="ECO:0007669"/>
    <property type="project" value="UniProtKB-KW"/>
</dbReference>
<dbReference type="SUPFAM" id="SSF56801">
    <property type="entry name" value="Acetyl-CoA synthetase-like"/>
    <property type="match status" value="1"/>
</dbReference>
<dbReference type="NCBIfam" id="NF001208">
    <property type="entry name" value="PRK00174.1"/>
    <property type="match status" value="1"/>
</dbReference>
<dbReference type="GO" id="GO:0043427">
    <property type="term" value="P:carbon fixation by 3-hydroxypropionate cycle"/>
    <property type="evidence" value="ECO:0007669"/>
    <property type="project" value="UniProtKB-ARBA"/>
</dbReference>
<feature type="binding site" evidence="5">
    <location>
        <begin position="398"/>
        <end position="400"/>
    </location>
    <ligand>
        <name>ATP</name>
        <dbReference type="ChEBI" id="CHEBI:30616"/>
    </ligand>
</feature>
<evidence type="ECO:0000256" key="1">
    <source>
        <dbReference type="ARBA" id="ARBA00006432"/>
    </source>
</evidence>
<organism evidence="9 10">
    <name type="scientific">Archaeoglobus profundus (strain DSM 5631 / JCM 9629 / NBRC 100127 / Av18)</name>
    <dbReference type="NCBI Taxonomy" id="572546"/>
    <lineage>
        <taxon>Archaea</taxon>
        <taxon>Methanobacteriati</taxon>
        <taxon>Methanobacteriota</taxon>
        <taxon>Archaeoglobi</taxon>
        <taxon>Archaeoglobales</taxon>
        <taxon>Archaeoglobaceae</taxon>
        <taxon>Archaeoglobus</taxon>
    </lineage>
</organism>
<feature type="binding site" evidence="5">
    <location>
        <position position="550"/>
    </location>
    <ligand>
        <name>Mg(2+)</name>
        <dbReference type="ChEBI" id="CHEBI:18420"/>
    </ligand>
</feature>
<name>D2RG97_ARCPA</name>
<reference evidence="9 10" key="1">
    <citation type="journal article" date="2010" name="Stand. Genomic Sci.">
        <title>Complete genome sequence of Archaeoglobus profundus type strain (AV18).</title>
        <authorList>
            <person name="von Jan M."/>
            <person name="Lapidus A."/>
            <person name="Del Rio T.G."/>
            <person name="Copeland A."/>
            <person name="Tice H."/>
            <person name="Cheng J.F."/>
            <person name="Lucas S."/>
            <person name="Chen F."/>
            <person name="Nolan M."/>
            <person name="Goodwin L."/>
            <person name="Han C."/>
            <person name="Pitluck S."/>
            <person name="Liolios K."/>
            <person name="Ivanova N."/>
            <person name="Mavromatis K."/>
            <person name="Ovchinnikova G."/>
            <person name="Chertkov O."/>
            <person name="Pati A."/>
            <person name="Chen A."/>
            <person name="Palaniappan K."/>
            <person name="Land M."/>
            <person name="Hauser L."/>
            <person name="Chang Y.J."/>
            <person name="Jeffries C.D."/>
            <person name="Saunders E."/>
            <person name="Brettin T."/>
            <person name="Detter J.C."/>
            <person name="Chain P."/>
            <person name="Eichinger K."/>
            <person name="Huber H."/>
            <person name="Spring S."/>
            <person name="Rohde M."/>
            <person name="Goker M."/>
            <person name="Wirth R."/>
            <person name="Woyke T."/>
            <person name="Bristow J."/>
            <person name="Eisen J.A."/>
            <person name="Markowitz V."/>
            <person name="Hugenholtz P."/>
            <person name="Kyrpides N.C."/>
            <person name="Klenk H.P."/>
        </authorList>
    </citation>
    <scope>NUCLEOTIDE SEQUENCE [LARGE SCALE GENOMIC DNA]</scope>
    <source>
        <strain evidence="10">DSM 5631 / JCM 9629 / NBRC 100127 / Av18</strain>
    </source>
</reference>
<keyword evidence="2 5" id="KW-0436">Ligase</keyword>
<feature type="binding site" evidence="5">
    <location>
        <position position="322"/>
    </location>
    <ligand>
        <name>CoA</name>
        <dbReference type="ChEBI" id="CHEBI:57287"/>
    </ligand>
</feature>
<dbReference type="InterPro" id="IPR042099">
    <property type="entry name" value="ANL_N_sf"/>
</dbReference>
<dbReference type="HAMAP" id="MF_01123">
    <property type="entry name" value="Ac_CoA_synth"/>
    <property type="match status" value="1"/>
</dbReference>
<dbReference type="Gene3D" id="3.30.300.30">
    <property type="match status" value="1"/>
</dbReference>
<feature type="binding site" evidence="5">
    <location>
        <position position="513"/>
    </location>
    <ligand>
        <name>ATP</name>
        <dbReference type="ChEBI" id="CHEBI:30616"/>
    </ligand>
</feature>
<evidence type="ECO:0000259" key="7">
    <source>
        <dbReference type="Pfam" id="PF13193"/>
    </source>
</evidence>
<dbReference type="Pfam" id="PF13193">
    <property type="entry name" value="AMP-binding_C"/>
    <property type="match status" value="1"/>
</dbReference>
<comment type="cofactor">
    <cofactor evidence="5">
        <name>Mg(2+)</name>
        <dbReference type="ChEBI" id="CHEBI:18420"/>
    </cofactor>
</comment>
<dbReference type="GO" id="GO:0043955">
    <property type="term" value="F:3-hydroxypropionyl-CoA synthetase activity"/>
    <property type="evidence" value="ECO:0007669"/>
    <property type="project" value="UniProtKB-ARBA"/>
</dbReference>
<feature type="modified residue" description="N6-acetyllysine" evidence="5">
    <location>
        <position position="622"/>
    </location>
</feature>
<feature type="domain" description="AMP-dependent synthetase/ligase" evidence="6">
    <location>
        <begin position="95"/>
        <end position="481"/>
    </location>
</feature>
<evidence type="ECO:0000256" key="5">
    <source>
        <dbReference type="HAMAP-Rule" id="MF_01123"/>
    </source>
</evidence>
<dbReference type="InterPro" id="IPR011904">
    <property type="entry name" value="Ac_CoA_lig"/>
</dbReference>
<feature type="binding site" evidence="5">
    <location>
        <begin position="204"/>
        <end position="207"/>
    </location>
    <ligand>
        <name>CoA</name>
        <dbReference type="ChEBI" id="CHEBI:57287"/>
    </ligand>
</feature>
<gene>
    <name evidence="5" type="primary">acsA</name>
    <name evidence="9" type="ordered locus">Arcpr_0252</name>
</gene>
<dbReference type="InterPro" id="IPR000873">
    <property type="entry name" value="AMP-dep_synth/lig_dom"/>
</dbReference>
<comment type="similarity">
    <text evidence="1 5">Belongs to the ATP-dependent AMP-binding enzyme family.</text>
</comment>
<evidence type="ECO:0000259" key="6">
    <source>
        <dbReference type="Pfam" id="PF00501"/>
    </source>
</evidence>
<dbReference type="EMBL" id="CP001857">
    <property type="protein sequence ID" value="ADB57322.1"/>
    <property type="molecule type" value="Genomic_DNA"/>
</dbReference>
<feature type="binding site" evidence="5">
    <location>
        <position position="555"/>
    </location>
    <ligand>
        <name>Mg(2+)</name>
        <dbReference type="ChEBI" id="CHEBI:18420"/>
    </ligand>
</feature>
<dbReference type="InterPro" id="IPR025110">
    <property type="entry name" value="AMP-bd_C"/>
</dbReference>
<feature type="binding site" evidence="5">
    <location>
        <position position="528"/>
    </location>
    <ligand>
        <name>ATP</name>
        <dbReference type="ChEBI" id="CHEBI:30616"/>
    </ligand>
</feature>
<keyword evidence="5" id="KW-0007">Acetylation</keyword>
<keyword evidence="3 5" id="KW-0547">Nucleotide-binding</keyword>
<dbReference type="HOGENOM" id="CLU_000022_3_6_2"/>
<dbReference type="GO" id="GO:0005829">
    <property type="term" value="C:cytosol"/>
    <property type="evidence" value="ECO:0007669"/>
    <property type="project" value="TreeGrafter"/>
</dbReference>
<dbReference type="GO" id="GO:0005524">
    <property type="term" value="F:ATP binding"/>
    <property type="evidence" value="ECO:0007669"/>
    <property type="project" value="UniProtKB-KW"/>
</dbReference>
<dbReference type="eggNOG" id="arCOG01529">
    <property type="taxonomic scope" value="Archaea"/>
</dbReference>
<dbReference type="FunFam" id="3.40.50.12780:FF:000001">
    <property type="entry name" value="Acetyl-coenzyme A synthetase"/>
    <property type="match status" value="1"/>
</dbReference>
<keyword evidence="10" id="KW-1185">Reference proteome</keyword>
<dbReference type="KEGG" id="apo:Arcpr_0252"/>
<dbReference type="PaxDb" id="572546-Arcpr_0252"/>
<evidence type="ECO:0000259" key="8">
    <source>
        <dbReference type="Pfam" id="PF16177"/>
    </source>
</evidence>
<dbReference type="EC" id="6.2.1.1" evidence="5"/>
<keyword evidence="5" id="KW-0479">Metal-binding</keyword>
<comment type="PTM">
    <text evidence="5">Acetylated. Deacetylation by the SIR2-homolog deacetylase activates the enzyme.</text>
</comment>
<comment type="catalytic activity">
    <reaction evidence="5">
        <text>acetate + ATP + CoA = acetyl-CoA + AMP + diphosphate</text>
        <dbReference type="Rhea" id="RHEA:23176"/>
        <dbReference type="ChEBI" id="CHEBI:30089"/>
        <dbReference type="ChEBI" id="CHEBI:30616"/>
        <dbReference type="ChEBI" id="CHEBI:33019"/>
        <dbReference type="ChEBI" id="CHEBI:57287"/>
        <dbReference type="ChEBI" id="CHEBI:57288"/>
        <dbReference type="ChEBI" id="CHEBI:456215"/>
        <dbReference type="EC" id="6.2.1.1"/>
    </reaction>
</comment>
<dbReference type="Pfam" id="PF00501">
    <property type="entry name" value="AMP-binding"/>
    <property type="match status" value="1"/>
</dbReference>
<keyword evidence="4 5" id="KW-0067">ATP-binding</keyword>
<dbReference type="AlphaFoldDB" id="D2RG97"/>
<dbReference type="GO" id="GO:0016208">
    <property type="term" value="F:AMP binding"/>
    <property type="evidence" value="ECO:0007669"/>
    <property type="project" value="InterPro"/>
</dbReference>
<comment type="function">
    <text evidence="5">Catalyzes the conversion of acetate into acetyl-CoA (AcCoA), an essential intermediate at the junction of anabolic and catabolic pathways. AcsA undergoes a two-step reaction. In the first half reaction, AcsA combines acetate with ATP to form acetyl-adenylate (AcAMP) intermediate. In the second half reaction, it can then transfer the acetyl group from AcAMP to the sulfhydryl group of CoA, forming the product AcCoA.</text>
</comment>
<feature type="binding site" evidence="5">
    <location>
        <position position="536"/>
    </location>
    <ligand>
        <name>CoA</name>
        <dbReference type="ChEBI" id="CHEBI:57287"/>
    </ligand>
</feature>
<sequence>MIKRRGLMKKDKSIESLLKVEEVYEPPKEFREKAWVKDESIYEKAEKDWIAFWDEIARTEVEWFEPYKKVLDDSNAPFYKWFIGGKINITHNCLDRHVKTWRKNKAAIIWQGEPENDKRVITYYELYRRVCRFANALKNLGVRKGDRVTIYMGMVPELVVAMLACARIGAIHSVVFGGFSSMALRDRINDAKAKVVITMDGFYRRGKIVETKKIVDEALEDAPSVEHVIVYDRLGLDVNMVEDRDFWWDDVQYGSSWKCEPEVMDSEDPLFILYTSGTTGKPKGVLHVHGGYNVGTHITTKWIFDIKDDDIYWCTADIGWITGHSYVVYGPLSNGATVLMYEGAPDYPKPDRWWSIIEYYGVTVFYTAPTAIRYFMRLGEEWPKKHDLSSLRLLGTVGEPINPEAWKWYYRVIGGERCPIVDTWWQTETGMIMITPLPGVTKLKPGSATKPFPGIKAEVWDDEGNPCPPNVGGKLVITRPWPSMLRTLWGDPDRYIKTYWSAFEGKLVYFTGDGAKIDEDGYFWIMGRIDDVLNVSGHRLGTMELESVLVAHKAVSEAAVIGKPHDIKGEVPVAFVVLKDGYEPSVELKRELREWVRKKIGPIATPEEIIFVTKLPKTRSGKIMRRLLRAVLAGQPLGDVTTLEDEKALEEIKKSYEELKRALEEQI</sequence>
<dbReference type="PANTHER" id="PTHR24095:SF14">
    <property type="entry name" value="ACETYL-COENZYME A SYNTHETASE 1"/>
    <property type="match status" value="1"/>
</dbReference>
<feature type="binding site" evidence="5">
    <location>
        <position position="552"/>
    </location>
    <ligand>
        <name>Mg(2+)</name>
        <dbReference type="ChEBI" id="CHEBI:18420"/>
    </ligand>
</feature>
<dbReference type="GO" id="GO:0003987">
    <property type="term" value="F:acetate-CoA ligase activity"/>
    <property type="evidence" value="ECO:0007669"/>
    <property type="project" value="UniProtKB-UniRule"/>
</dbReference>
<dbReference type="PANTHER" id="PTHR24095">
    <property type="entry name" value="ACETYL-COENZYME A SYNTHETASE"/>
    <property type="match status" value="1"/>
</dbReference>
<dbReference type="InterPro" id="IPR020845">
    <property type="entry name" value="AMP-binding_CS"/>
</dbReference>
<dbReference type="NCBIfam" id="TIGR02188">
    <property type="entry name" value="Ac_CoA_lig_AcsA"/>
    <property type="match status" value="1"/>
</dbReference>
<comment type="caution">
    <text evidence="5">Lacks conserved residue(s) required for the propagation of feature annotation.</text>
</comment>
<dbReference type="GO" id="GO:0019427">
    <property type="term" value="P:acetyl-CoA biosynthetic process from acetate"/>
    <property type="evidence" value="ECO:0007669"/>
    <property type="project" value="UniProtKB-UniRule"/>
</dbReference>
<dbReference type="PROSITE" id="PS00455">
    <property type="entry name" value="AMP_BINDING"/>
    <property type="match status" value="1"/>
</dbReference>
<dbReference type="Gene3D" id="3.40.50.12780">
    <property type="entry name" value="N-terminal domain of ligase-like"/>
    <property type="match status" value="1"/>
</dbReference>
<dbReference type="Pfam" id="PF16177">
    <property type="entry name" value="ACAS_N"/>
    <property type="match status" value="1"/>
</dbReference>
<dbReference type="STRING" id="572546.Arcpr_0252"/>
<feature type="binding site" evidence="5">
    <location>
        <position position="597"/>
    </location>
    <ligand>
        <name>CoA</name>
        <dbReference type="ChEBI" id="CHEBI:57287"/>
    </ligand>
</feature>
<dbReference type="Proteomes" id="UP000001901">
    <property type="component" value="Chromosome"/>
</dbReference>
<evidence type="ECO:0000313" key="9">
    <source>
        <dbReference type="EMBL" id="ADB57322.1"/>
    </source>
</evidence>
<feature type="binding site" evidence="5">
    <location>
        <position position="539"/>
    </location>
    <ligand>
        <name>ATP</name>
        <dbReference type="ChEBI" id="CHEBI:30616"/>
    </ligand>
</feature>
<evidence type="ECO:0000313" key="10">
    <source>
        <dbReference type="Proteomes" id="UP000001901"/>
    </source>
</evidence>